<evidence type="ECO:0000256" key="1">
    <source>
        <dbReference type="ARBA" id="ARBA00022741"/>
    </source>
</evidence>
<organism evidence="4 5">
    <name type="scientific">Tepidimonas sediminis</name>
    <dbReference type="NCBI Taxonomy" id="2588941"/>
    <lineage>
        <taxon>Bacteria</taxon>
        <taxon>Pseudomonadati</taxon>
        <taxon>Pseudomonadota</taxon>
        <taxon>Betaproteobacteria</taxon>
        <taxon>Burkholderiales</taxon>
        <taxon>Tepidimonas</taxon>
    </lineage>
</organism>
<dbReference type="NCBIfam" id="TIGR02577">
    <property type="entry name" value="cas_TM1794_Cmr2"/>
    <property type="match status" value="2"/>
</dbReference>
<reference evidence="4 5" key="1">
    <citation type="submission" date="2019-07" db="EMBL/GenBank/DDBJ databases">
        <title>Tepidimonas sediminis YIM 72259 draft genome.</title>
        <authorList>
            <person name="Da Costa M.S."/>
            <person name="Froufe H.J.C."/>
            <person name="Egas C."/>
            <person name="Albuquerque L."/>
        </authorList>
    </citation>
    <scope>NUCLEOTIDE SEQUENCE [LARGE SCALE GENOMIC DNA]</scope>
    <source>
        <strain evidence="4 5">YIM 72259</strain>
    </source>
</reference>
<evidence type="ECO:0000313" key="4">
    <source>
        <dbReference type="EMBL" id="TSE27357.1"/>
    </source>
</evidence>
<dbReference type="RefSeq" id="WP_143892694.1">
    <property type="nucleotide sequence ID" value="NZ_VJND01000001.1"/>
</dbReference>
<dbReference type="OrthoDB" id="9758700at2"/>
<accession>A0A554WUW1</accession>
<name>A0A554WUW1_9BURK</name>
<evidence type="ECO:0000259" key="3">
    <source>
        <dbReference type="PROSITE" id="PS50887"/>
    </source>
</evidence>
<sequence length="1011" mass="112107">MTHAMSSDLLWQTKLAARIHDPAEKALVLLRDPAGHEGGTSRALKRLLGLEPLPQQIDSDNDDVLSTVLFHRGVSREVYRHVQRADWWAAAADRPQWPMQEITVTTKRGEEKTIAVAPWARVDWAQQPVLIHPLTGAQFDLGRLGETDIHDLKERSFAHFSGLLKALGAEGDAPQDWRKTLLAYWRFGPELTEEQDNGKLGALWPLLPADTRVPDHSIWDHLDLTSAFAGAFVADPKGEAALLAVSIGPVQSFIAAARSTSDLWAGSHLLSRLAWETMRPVCEALGPDAILFPRLRGIPQVDLWLRDQMGLPDRLFEGCEWRMTGTDANPLFSAALPNRFVAVVPASQARELAERCAQAVRAWLAERGQEVVRRLLEVANPDPQATPTPFEQMREQLAGFPEVHWAAVPFSLIRPRNEDKQTDLDVSALLDAMAPFFGVEPGKPCGFLDTPAWQALAKDIDWGDGTTFFAPNPGVLYPAVYDLAERVLAAAKAARTFEQQQQQGWRDALSGEVEWLTTDRTQLALPPGQRTDTLWTRVADRKPAWARKGEHLGALSALKRLWPTMFAEEVSQALGKDVSRFVVSTHTMALAHQLDWWLERGGHAAAGTAEALKDAEPVALPRRLTRRHAKKPALADAKRLPGLLEAARDDEDEKLADAQKKLRLTLGTALNQDEAKLETYYAMLMMDGDRMGAILSGEDHTSITYRQSFHPQVQTGFDRHAARQPLIQRYGAQKRPVSPNRHLAISGALNDFSQTVVRHVVEEEHLGRVIYAGGDDVLAMLPVADLLRCMQRLRHAYSGAAPEDEALDWGNLGKDPEALHCKAGFAWLRGRLMRMMGERATASTGAVIAHYQAPLAAVLRELRAAEKRAKSEGGRDAFSITVIKRSGGALYLTAEWGEPLALLGDLIEFLRDEGTSRRAVYRSLEWLRDLPDPGQQPAMLEKLLAYQLDRQSGGDARKQEPVLAARLTRLAVEQGGEAREWLANFLSVAEFLARETRGGLKATMQQEKQAA</sequence>
<keyword evidence="2" id="KW-0051">Antiviral defense</keyword>
<dbReference type="InterPro" id="IPR013407">
    <property type="entry name" value="CRISPR-assoc_prot_Cmr2"/>
</dbReference>
<proteinExistence type="predicted"/>
<dbReference type="PROSITE" id="PS50887">
    <property type="entry name" value="GGDEF"/>
    <property type="match status" value="1"/>
</dbReference>
<dbReference type="AlphaFoldDB" id="A0A554WUW1"/>
<dbReference type="InterPro" id="IPR038242">
    <property type="entry name" value="Cmr2_N"/>
</dbReference>
<evidence type="ECO:0000256" key="2">
    <source>
        <dbReference type="ARBA" id="ARBA00023118"/>
    </source>
</evidence>
<dbReference type="InterPro" id="IPR024615">
    <property type="entry name" value="CRISPR-assoc_Cmr2_N"/>
</dbReference>
<protein>
    <submittedName>
        <fullName evidence="4">CRISPR-associated protein Cas10/Cmr2, subtype III-B</fullName>
    </submittedName>
</protein>
<comment type="caution">
    <text evidence="4">The sequence shown here is derived from an EMBL/GenBank/DDBJ whole genome shotgun (WGS) entry which is preliminary data.</text>
</comment>
<keyword evidence="1" id="KW-0547">Nucleotide-binding</keyword>
<dbReference type="Gene3D" id="3.30.70.270">
    <property type="match status" value="1"/>
</dbReference>
<feature type="domain" description="GGDEF" evidence="3">
    <location>
        <begin position="679"/>
        <end position="883"/>
    </location>
</feature>
<dbReference type="InterPro" id="IPR054767">
    <property type="entry name" value="Cas10-Cmr2_palm2"/>
</dbReference>
<dbReference type="InterPro" id="IPR000160">
    <property type="entry name" value="GGDEF_dom"/>
</dbReference>
<gene>
    <name evidence="4" type="ORF">Tsedi_00190</name>
</gene>
<dbReference type="InterPro" id="IPR043128">
    <property type="entry name" value="Rev_trsase/Diguanyl_cyclase"/>
</dbReference>
<dbReference type="Pfam" id="PF22335">
    <property type="entry name" value="Cas10-Cmr2_palm2"/>
    <property type="match status" value="1"/>
</dbReference>
<dbReference type="GO" id="GO:0051607">
    <property type="term" value="P:defense response to virus"/>
    <property type="evidence" value="ECO:0007669"/>
    <property type="project" value="UniProtKB-KW"/>
</dbReference>
<dbReference type="Gene3D" id="3.30.70.2220">
    <property type="entry name" value="CRISPR-Cas system, Cmr2 subunit, D1 domain, cysteine cluster"/>
    <property type="match status" value="1"/>
</dbReference>
<dbReference type="Proteomes" id="UP000320225">
    <property type="component" value="Unassembled WGS sequence"/>
</dbReference>
<dbReference type="GO" id="GO:0000166">
    <property type="term" value="F:nucleotide binding"/>
    <property type="evidence" value="ECO:0007669"/>
    <property type="project" value="UniProtKB-KW"/>
</dbReference>
<dbReference type="CDD" id="cd09679">
    <property type="entry name" value="Cas10_III"/>
    <property type="match status" value="1"/>
</dbReference>
<dbReference type="Pfam" id="PF12469">
    <property type="entry name" value="Cmr2_N"/>
    <property type="match status" value="1"/>
</dbReference>
<evidence type="ECO:0000313" key="5">
    <source>
        <dbReference type="Proteomes" id="UP000320225"/>
    </source>
</evidence>
<keyword evidence="5" id="KW-1185">Reference proteome</keyword>
<dbReference type="EMBL" id="VJND01000001">
    <property type="protein sequence ID" value="TSE27357.1"/>
    <property type="molecule type" value="Genomic_DNA"/>
</dbReference>